<keyword evidence="2" id="KW-1185">Reference proteome</keyword>
<dbReference type="AlphaFoldDB" id="A0ABD1WXL9"/>
<name>A0ABD1WXL9_9LAMI</name>
<dbReference type="EMBL" id="JBFOLJ010000002">
    <property type="protein sequence ID" value="KAL2553428.1"/>
    <property type="molecule type" value="Genomic_DNA"/>
</dbReference>
<evidence type="ECO:0000313" key="2">
    <source>
        <dbReference type="Proteomes" id="UP001604277"/>
    </source>
</evidence>
<proteinExistence type="predicted"/>
<sequence>MDGWLISRYEFSHLTGPNKLCSTVEEKVADQTVNTIECGTLKCVDSNALSYQNIDAKLPEAVSEEATLMRSNYDSQQTYCFEPKDEVELVELAKNKWLQSGDL</sequence>
<accession>A0ABD1WXL9</accession>
<organism evidence="1 2">
    <name type="scientific">Forsythia ovata</name>
    <dbReference type="NCBI Taxonomy" id="205694"/>
    <lineage>
        <taxon>Eukaryota</taxon>
        <taxon>Viridiplantae</taxon>
        <taxon>Streptophyta</taxon>
        <taxon>Embryophyta</taxon>
        <taxon>Tracheophyta</taxon>
        <taxon>Spermatophyta</taxon>
        <taxon>Magnoliopsida</taxon>
        <taxon>eudicotyledons</taxon>
        <taxon>Gunneridae</taxon>
        <taxon>Pentapetalae</taxon>
        <taxon>asterids</taxon>
        <taxon>lamiids</taxon>
        <taxon>Lamiales</taxon>
        <taxon>Oleaceae</taxon>
        <taxon>Forsythieae</taxon>
        <taxon>Forsythia</taxon>
    </lineage>
</organism>
<evidence type="ECO:0000313" key="1">
    <source>
        <dbReference type="EMBL" id="KAL2553428.1"/>
    </source>
</evidence>
<comment type="caution">
    <text evidence="1">The sequence shown here is derived from an EMBL/GenBank/DDBJ whole genome shotgun (WGS) entry which is preliminary data.</text>
</comment>
<reference evidence="2" key="1">
    <citation type="submission" date="2024-07" db="EMBL/GenBank/DDBJ databases">
        <title>Two chromosome-level genome assemblies of Korean endemic species Abeliophyllum distichum and Forsythia ovata (Oleaceae).</title>
        <authorList>
            <person name="Jang H."/>
        </authorList>
    </citation>
    <scope>NUCLEOTIDE SEQUENCE [LARGE SCALE GENOMIC DNA]</scope>
</reference>
<protein>
    <submittedName>
        <fullName evidence="1">Uncharacterized protein</fullName>
    </submittedName>
</protein>
<gene>
    <name evidence="1" type="ORF">Fot_07047</name>
</gene>
<dbReference type="Proteomes" id="UP001604277">
    <property type="component" value="Unassembled WGS sequence"/>
</dbReference>